<dbReference type="GeneID" id="41985904"/>
<organism evidence="17 18">
    <name type="scientific">Lachnellula hyalina</name>
    <dbReference type="NCBI Taxonomy" id="1316788"/>
    <lineage>
        <taxon>Eukaryota</taxon>
        <taxon>Fungi</taxon>
        <taxon>Dikarya</taxon>
        <taxon>Ascomycota</taxon>
        <taxon>Pezizomycotina</taxon>
        <taxon>Leotiomycetes</taxon>
        <taxon>Helotiales</taxon>
        <taxon>Lachnaceae</taxon>
        <taxon>Lachnellula</taxon>
    </lineage>
</organism>
<accession>A0A8H8TXE9</accession>
<dbReference type="GO" id="GO:0047911">
    <property type="term" value="F:galacturan 1,4-alpha-galacturonidase activity"/>
    <property type="evidence" value="ECO:0007669"/>
    <property type="project" value="UniProtKB-EC"/>
</dbReference>
<proteinExistence type="inferred from homology"/>
<dbReference type="Pfam" id="PF00295">
    <property type="entry name" value="Glyco_hydro_28"/>
    <property type="match status" value="1"/>
</dbReference>
<evidence type="ECO:0000256" key="6">
    <source>
        <dbReference type="ARBA" id="ARBA00023157"/>
    </source>
</evidence>
<dbReference type="InterPro" id="IPR012334">
    <property type="entry name" value="Pectin_lyas_fold"/>
</dbReference>
<protein>
    <recommendedName>
        <fullName evidence="13">galacturonan 1,4-alpha-galacturonidase</fullName>
        <ecNumber evidence="13">3.2.1.67</ecNumber>
    </recommendedName>
</protein>
<dbReference type="GO" id="GO:0000272">
    <property type="term" value="P:polysaccharide catabolic process"/>
    <property type="evidence" value="ECO:0007669"/>
    <property type="project" value="UniProtKB-KW"/>
</dbReference>
<keyword evidence="4 16" id="KW-0732">Signal</keyword>
<keyword evidence="3" id="KW-0964">Secreted</keyword>
<comment type="function">
    <text evidence="12">Specific in hydrolyzing the terminal glycosidic bond of polygalacturonic acid and oligogalacturonates.</text>
</comment>
<dbReference type="EC" id="3.2.1.67" evidence="13"/>
<evidence type="ECO:0000256" key="4">
    <source>
        <dbReference type="ARBA" id="ARBA00022729"/>
    </source>
</evidence>
<dbReference type="InterPro" id="IPR000743">
    <property type="entry name" value="Glyco_hydro_28"/>
</dbReference>
<comment type="catalytic activity">
    <reaction evidence="14">
        <text>[(1-&gt;4)-alpha-D-galacturonosyl](n) + H2O = alpha-D-galacturonate + [(1-&gt;4)-alpha-D-galacturonosyl](n-1)</text>
        <dbReference type="Rhea" id="RHEA:14117"/>
        <dbReference type="Rhea" id="RHEA-COMP:14570"/>
        <dbReference type="Rhea" id="RHEA-COMP:14572"/>
        <dbReference type="ChEBI" id="CHEBI:15377"/>
        <dbReference type="ChEBI" id="CHEBI:58658"/>
        <dbReference type="ChEBI" id="CHEBI:140523"/>
        <dbReference type="EC" id="3.2.1.67"/>
    </reaction>
</comment>
<dbReference type="Gene3D" id="2.160.20.10">
    <property type="entry name" value="Single-stranded right-handed beta-helix, Pectin lyase-like"/>
    <property type="match status" value="2"/>
</dbReference>
<dbReference type="SUPFAM" id="SSF51126">
    <property type="entry name" value="Pectin lyase-like"/>
    <property type="match status" value="1"/>
</dbReference>
<dbReference type="InterPro" id="IPR011050">
    <property type="entry name" value="Pectin_lyase_fold/virulence"/>
</dbReference>
<evidence type="ECO:0000256" key="16">
    <source>
        <dbReference type="SAM" id="SignalP"/>
    </source>
</evidence>
<dbReference type="GO" id="GO:0071555">
    <property type="term" value="P:cell wall organization"/>
    <property type="evidence" value="ECO:0007669"/>
    <property type="project" value="UniProtKB-KW"/>
</dbReference>
<evidence type="ECO:0000256" key="9">
    <source>
        <dbReference type="ARBA" id="ARBA00023295"/>
    </source>
</evidence>
<evidence type="ECO:0000256" key="14">
    <source>
        <dbReference type="ARBA" id="ARBA00048766"/>
    </source>
</evidence>
<dbReference type="PANTHER" id="PTHR31736">
    <property type="match status" value="1"/>
</dbReference>
<evidence type="ECO:0000256" key="11">
    <source>
        <dbReference type="ARBA" id="ARBA00023326"/>
    </source>
</evidence>
<keyword evidence="10" id="KW-0961">Cell wall biogenesis/degradation</keyword>
<dbReference type="GO" id="GO:0005576">
    <property type="term" value="C:extracellular region"/>
    <property type="evidence" value="ECO:0007669"/>
    <property type="project" value="UniProtKB-SubCell"/>
</dbReference>
<evidence type="ECO:0000313" key="18">
    <source>
        <dbReference type="Proteomes" id="UP000431533"/>
    </source>
</evidence>
<evidence type="ECO:0000256" key="10">
    <source>
        <dbReference type="ARBA" id="ARBA00023316"/>
    </source>
</evidence>
<comment type="caution">
    <text evidence="17">The sequence shown here is derived from an EMBL/GenBank/DDBJ whole genome shotgun (WGS) entry which is preliminary data.</text>
</comment>
<dbReference type="EMBL" id="QGMH01000095">
    <property type="protein sequence ID" value="TVY25452.1"/>
    <property type="molecule type" value="Genomic_DNA"/>
</dbReference>
<evidence type="ECO:0000256" key="7">
    <source>
        <dbReference type="ARBA" id="ARBA00023180"/>
    </source>
</evidence>
<evidence type="ECO:0000256" key="3">
    <source>
        <dbReference type="ARBA" id="ARBA00022525"/>
    </source>
</evidence>
<evidence type="ECO:0000256" key="1">
    <source>
        <dbReference type="ARBA" id="ARBA00004613"/>
    </source>
</evidence>
<sequence>MKFFTRISLLFVFITSTISTPWDPAPKGPANHGKTCIVQALGDQKDDTPQILKAFEECNNGGIIVFPEDQNYWIGTKLNPVIKDVTIEWKGTWTTISITGETVRTQLLFKTIVQASSSAESASTSMATAGVALTETETPGTTPSKPSLNQGDQCHLYFGTPATFLSKTALFVKDSPLWALNIMNGTNMWFDHITCNSTALNAPYGVNWVQNTDGFDTMDANNIALTNMWYQGGDDCIAIKPRSYNIYVQNITCHGGNGIAIGSLGQYLEDSSVENVTVKDANIISYNNDMHNSAYIKTYVGALVPQSGYESAGLPRGGGWGVVRNILFQNFKIRGAGIGPNINQDSGNNGSFSGTSKMLVSDVRFVDFEGYMTGAKGNRTAVVSCSTVHPCYGIELDGMKLASSENVTEVGAQGTCSYVEEGGVKGLTGAGC</sequence>
<comment type="similarity">
    <text evidence="2 15">Belongs to the glycosyl hydrolase 28 family.</text>
</comment>
<dbReference type="GO" id="GO:0004650">
    <property type="term" value="F:polygalacturonase activity"/>
    <property type="evidence" value="ECO:0007669"/>
    <property type="project" value="InterPro"/>
</dbReference>
<feature type="signal peptide" evidence="16">
    <location>
        <begin position="1"/>
        <end position="19"/>
    </location>
</feature>
<dbReference type="PANTHER" id="PTHR31736:SF12">
    <property type="entry name" value="EXO-POLYGALACTURONASE, PUTATIVE-RELATED"/>
    <property type="match status" value="1"/>
</dbReference>
<keyword evidence="11" id="KW-0624">Polysaccharide degradation</keyword>
<evidence type="ECO:0000256" key="15">
    <source>
        <dbReference type="RuleBase" id="RU361169"/>
    </source>
</evidence>
<evidence type="ECO:0000313" key="17">
    <source>
        <dbReference type="EMBL" id="TVY25452.1"/>
    </source>
</evidence>
<comment type="subcellular location">
    <subcellularLocation>
        <location evidence="1">Secreted</location>
    </subcellularLocation>
</comment>
<dbReference type="RefSeq" id="XP_031004240.1">
    <property type="nucleotide sequence ID" value="XM_031150650.1"/>
</dbReference>
<dbReference type="AlphaFoldDB" id="A0A8H8TXE9"/>
<evidence type="ECO:0000256" key="8">
    <source>
        <dbReference type="ARBA" id="ARBA00023277"/>
    </source>
</evidence>
<gene>
    <name evidence="17" type="primary">rgxC</name>
    <name evidence="17" type="ORF">LHYA1_G005706</name>
</gene>
<dbReference type="OrthoDB" id="187139at2759"/>
<keyword evidence="5 15" id="KW-0378">Hydrolase</keyword>
<keyword evidence="7" id="KW-0325">Glycoprotein</keyword>
<dbReference type="Proteomes" id="UP000431533">
    <property type="component" value="Unassembled WGS sequence"/>
</dbReference>
<keyword evidence="6" id="KW-1015">Disulfide bond</keyword>
<reference evidence="17 18" key="1">
    <citation type="submission" date="2018-05" db="EMBL/GenBank/DDBJ databases">
        <title>Genome sequencing and assembly of the regulated plant pathogen Lachnellula willkommii and related sister species for the development of diagnostic species identification markers.</title>
        <authorList>
            <person name="Giroux E."/>
            <person name="Bilodeau G."/>
        </authorList>
    </citation>
    <scope>NUCLEOTIDE SEQUENCE [LARGE SCALE GENOMIC DNA]</scope>
    <source>
        <strain evidence="17 18">CBS 185.66</strain>
    </source>
</reference>
<keyword evidence="8" id="KW-0119">Carbohydrate metabolism</keyword>
<keyword evidence="18" id="KW-1185">Reference proteome</keyword>
<evidence type="ECO:0000256" key="13">
    <source>
        <dbReference type="ARBA" id="ARBA00038933"/>
    </source>
</evidence>
<evidence type="ECO:0000256" key="2">
    <source>
        <dbReference type="ARBA" id="ARBA00008834"/>
    </source>
</evidence>
<feature type="chain" id="PRO_5034473712" description="galacturonan 1,4-alpha-galacturonidase" evidence="16">
    <location>
        <begin position="20"/>
        <end position="432"/>
    </location>
</feature>
<keyword evidence="9 15" id="KW-0326">Glycosidase</keyword>
<name>A0A8H8TXE9_9HELO</name>
<evidence type="ECO:0000256" key="12">
    <source>
        <dbReference type="ARBA" id="ARBA00037312"/>
    </source>
</evidence>
<evidence type="ECO:0000256" key="5">
    <source>
        <dbReference type="ARBA" id="ARBA00022801"/>
    </source>
</evidence>